<evidence type="ECO:0000256" key="1">
    <source>
        <dbReference type="SAM" id="Coils"/>
    </source>
</evidence>
<dbReference type="HOGENOM" id="CLU_060932_0_0_9"/>
<dbReference type="STRING" id="656519.Halsa_0952"/>
<dbReference type="NCBIfam" id="TIGR03123">
    <property type="entry name" value="one_C_unchar_1"/>
    <property type="match status" value="1"/>
</dbReference>
<dbReference type="InterPro" id="IPR002756">
    <property type="entry name" value="MfnF"/>
</dbReference>
<protein>
    <submittedName>
        <fullName evidence="3">H4MPT-linked C1 transfer pathway protein</fullName>
    </submittedName>
</protein>
<dbReference type="KEGG" id="has:Halsa_0952"/>
<keyword evidence="1" id="KW-0175">Coiled coil</keyword>
<dbReference type="Pfam" id="PF01968">
    <property type="entry name" value="Hydantoinase_A"/>
    <property type="match status" value="1"/>
</dbReference>
<dbReference type="GO" id="GO:0016787">
    <property type="term" value="F:hydrolase activity"/>
    <property type="evidence" value="ECO:0007669"/>
    <property type="project" value="InterPro"/>
</dbReference>
<dbReference type="RefSeq" id="WP_013405488.1">
    <property type="nucleotide sequence ID" value="NC_014654.1"/>
</dbReference>
<dbReference type="eggNOG" id="COG1548">
    <property type="taxonomic scope" value="Bacteria"/>
</dbReference>
<organism evidence="3 4">
    <name type="scientific">Halanaerobium hydrogeniformans</name>
    <name type="common">Halanaerobium sp. (strain sapolanicus)</name>
    <dbReference type="NCBI Taxonomy" id="656519"/>
    <lineage>
        <taxon>Bacteria</taxon>
        <taxon>Bacillati</taxon>
        <taxon>Bacillota</taxon>
        <taxon>Clostridia</taxon>
        <taxon>Halanaerobiales</taxon>
        <taxon>Halanaerobiaceae</taxon>
        <taxon>Halanaerobium</taxon>
    </lineage>
</organism>
<reference evidence="3 4" key="1">
    <citation type="submission" date="2010-11" db="EMBL/GenBank/DDBJ databases">
        <title>Complete sequence of Halanaerobium sp. sapolanicus.</title>
        <authorList>
            <consortium name="US DOE Joint Genome Institute"/>
            <person name="Lucas S."/>
            <person name="Copeland A."/>
            <person name="Lapidus A."/>
            <person name="Cheng J.-F."/>
            <person name="Bruce D."/>
            <person name="Goodwin L."/>
            <person name="Pitluck S."/>
            <person name="Davenport K."/>
            <person name="Detter J.C."/>
            <person name="Han C."/>
            <person name="Tapia R."/>
            <person name="Land M."/>
            <person name="Hauser L."/>
            <person name="Jeffries C."/>
            <person name="Kyrpides N."/>
            <person name="Ivanova N."/>
            <person name="Mikhailova N."/>
            <person name="Begemann M.B."/>
            <person name="Mormile M.R."/>
            <person name="Wall J.D."/>
            <person name="Elias D.A."/>
            <person name="Woyke T."/>
        </authorList>
    </citation>
    <scope>NUCLEOTIDE SEQUENCE [LARGE SCALE GENOMIC DNA]</scope>
    <source>
        <strain evidence="4">sapolanicus</strain>
    </source>
</reference>
<name>E4RM67_HALHG</name>
<dbReference type="OrthoDB" id="1792672at2"/>
<evidence type="ECO:0000259" key="2">
    <source>
        <dbReference type="Pfam" id="PF01968"/>
    </source>
</evidence>
<evidence type="ECO:0000313" key="3">
    <source>
        <dbReference type="EMBL" id="ADQ14398.1"/>
    </source>
</evidence>
<gene>
    <name evidence="3" type="ordered locus">Halsa_0952</name>
</gene>
<reference evidence="3 4" key="2">
    <citation type="journal article" date="2011" name="J. Bacteriol.">
        <title>Complete Genome Sequence of the Haloalkaliphilic, Hydrogen Producing Halanaerobium hydrogenoformans.</title>
        <authorList>
            <person name="Brown S.D."/>
            <person name="Begemann M.B."/>
            <person name="Mormile M.R."/>
            <person name="Wall J.D."/>
            <person name="Han C.S."/>
            <person name="Goodwin L.A."/>
            <person name="Pitluck S."/>
            <person name="Land M.L."/>
            <person name="Hauser L.J."/>
            <person name="Elias D.A."/>
        </authorList>
    </citation>
    <scope>NUCLEOTIDE SEQUENCE [LARGE SCALE GENOMIC DNA]</scope>
    <source>
        <strain evidence="4">sapolanicus</strain>
    </source>
</reference>
<accession>E4RM67</accession>
<evidence type="ECO:0000313" key="4">
    <source>
        <dbReference type="Proteomes" id="UP000007434"/>
    </source>
</evidence>
<keyword evidence="4" id="KW-1185">Reference proteome</keyword>
<dbReference type="AlphaFoldDB" id="E4RM67"/>
<dbReference type="InterPro" id="IPR002821">
    <property type="entry name" value="Hydantoinase_A"/>
</dbReference>
<dbReference type="EMBL" id="CP002304">
    <property type="protein sequence ID" value="ADQ14398.1"/>
    <property type="molecule type" value="Genomic_DNA"/>
</dbReference>
<proteinExistence type="predicted"/>
<feature type="domain" description="Hydantoinase A/oxoprolinase" evidence="2">
    <location>
        <begin position="67"/>
        <end position="283"/>
    </location>
</feature>
<dbReference type="Gene3D" id="3.30.420.190">
    <property type="entry name" value="conserved archaeal protein q6m145"/>
    <property type="match status" value="1"/>
</dbReference>
<feature type="coiled-coil region" evidence="1">
    <location>
        <begin position="302"/>
        <end position="329"/>
    </location>
</feature>
<sequence>MKNFTITAWDIGGANIKATRIEYNHNVDQIKNIRSSSSFFPMWDQSKNPLDTIKKLDKKLGSSNYFAVTMTAELADRFNTKIEGINYLVELFEKNFMQKNIFYYDYYGNVKQKSELKAIQTLAAANWAVSAKFIAEFFDEFILFDMGSTSTDLIPVKNSRLINRGKTDSERLFWGELIYLGYLRSNLSFLVDQLPYQGKMITVINEHFASTADLHLVKGLIEQSEYNIPTADGKAKNRRAALARIARLISLDLNTASEAEIELIADYIYQEEINLIFEKIMQLYSRVDPAFKTVILANKGAFKFAEELKKKKNIEILNLENEIELLKNNILTTTAGAYLLLKKLKEGS</sequence>
<dbReference type="Proteomes" id="UP000007434">
    <property type="component" value="Chromosome"/>
</dbReference>
<dbReference type="Gene3D" id="3.30.420.40">
    <property type="match status" value="1"/>
</dbReference>